<dbReference type="PANTHER" id="PTHR30537:SF26">
    <property type="entry name" value="GLYCINE CLEAVAGE SYSTEM TRANSCRIPTIONAL ACTIVATOR"/>
    <property type="match status" value="1"/>
</dbReference>
<dbReference type="RefSeq" id="WP_248009281.1">
    <property type="nucleotide sequence ID" value="NZ_JAJHVV010000007.1"/>
</dbReference>
<dbReference type="InterPro" id="IPR000847">
    <property type="entry name" value="LysR_HTH_N"/>
</dbReference>
<evidence type="ECO:0000256" key="2">
    <source>
        <dbReference type="ARBA" id="ARBA00023015"/>
    </source>
</evidence>
<name>A0A9X1XL61_9VIBR</name>
<dbReference type="AlphaFoldDB" id="A0A9X1XL61"/>
<keyword evidence="2" id="KW-0805">Transcription regulation</keyword>
<dbReference type="Pfam" id="PF00126">
    <property type="entry name" value="HTH_1"/>
    <property type="match status" value="1"/>
</dbReference>
<gene>
    <name evidence="6" type="ORF">KP803_13095</name>
</gene>
<reference evidence="6" key="1">
    <citation type="submission" date="2021-11" db="EMBL/GenBank/DDBJ databases">
        <title>Vibrio ZSDE26 sp. nov. and Vibrio ZSDZ34 sp. nov., isolated from coastal seawater in Qingdao.</title>
        <authorList>
            <person name="Zhang P."/>
        </authorList>
    </citation>
    <scope>NUCLEOTIDE SEQUENCE</scope>
    <source>
        <strain evidence="6">ZSDE26</strain>
    </source>
</reference>
<dbReference type="InterPro" id="IPR058163">
    <property type="entry name" value="LysR-type_TF_proteobact-type"/>
</dbReference>
<comment type="similarity">
    <text evidence="1">Belongs to the LysR transcriptional regulatory family.</text>
</comment>
<dbReference type="EMBL" id="JAJHVV010000007">
    <property type="protein sequence ID" value="MCK6264210.1"/>
    <property type="molecule type" value="Genomic_DNA"/>
</dbReference>
<feature type="domain" description="HTH lysR-type" evidence="5">
    <location>
        <begin position="5"/>
        <end position="62"/>
    </location>
</feature>
<dbReference type="FunFam" id="1.10.10.10:FF:000001">
    <property type="entry name" value="LysR family transcriptional regulator"/>
    <property type="match status" value="1"/>
</dbReference>
<dbReference type="SUPFAM" id="SSF46785">
    <property type="entry name" value="Winged helix' DNA-binding domain"/>
    <property type="match status" value="1"/>
</dbReference>
<dbReference type="SUPFAM" id="SSF53850">
    <property type="entry name" value="Periplasmic binding protein-like II"/>
    <property type="match status" value="1"/>
</dbReference>
<evidence type="ECO:0000256" key="1">
    <source>
        <dbReference type="ARBA" id="ARBA00009437"/>
    </source>
</evidence>
<sequence>MKTLVPLKGIYAFVAVAETGSMTNAADMLNVSHSAVSQAIKSLESQLGLALFRRVGRQVELNAQGKLYYKKVAPALEQIVDASTSIQQLDHENRITLNMVNSLAIHWWIPRVQAFQQHAPNLDVRVSNLIGAFNLERESVDVALIHGNQTDWLDYHCEKLGDDELVMVCHPDLADEGSTVKELLDRFPAIFATNDRRDGDWQYWCQANKVAKPNQHRNLSFIASVHAVQAASRKLGLFVTHRQFVKDEIKHGMLIDVGLSVIHPKQSFYFACLPEKLKQESVLALRSWLQSEFAT</sequence>
<dbReference type="InterPro" id="IPR005119">
    <property type="entry name" value="LysR_subst-bd"/>
</dbReference>
<dbReference type="GO" id="GO:0003700">
    <property type="term" value="F:DNA-binding transcription factor activity"/>
    <property type="evidence" value="ECO:0007669"/>
    <property type="project" value="InterPro"/>
</dbReference>
<evidence type="ECO:0000313" key="6">
    <source>
        <dbReference type="EMBL" id="MCK6264210.1"/>
    </source>
</evidence>
<dbReference type="InterPro" id="IPR036390">
    <property type="entry name" value="WH_DNA-bd_sf"/>
</dbReference>
<proteinExistence type="inferred from homology"/>
<accession>A0A9X1XL61</accession>
<dbReference type="PRINTS" id="PR00039">
    <property type="entry name" value="HTHLYSR"/>
</dbReference>
<evidence type="ECO:0000259" key="5">
    <source>
        <dbReference type="PROSITE" id="PS50931"/>
    </source>
</evidence>
<protein>
    <submittedName>
        <fullName evidence="6">LysR family transcriptional regulator</fullName>
    </submittedName>
</protein>
<keyword evidence="4" id="KW-0804">Transcription</keyword>
<dbReference type="Gene3D" id="1.10.10.10">
    <property type="entry name" value="Winged helix-like DNA-binding domain superfamily/Winged helix DNA-binding domain"/>
    <property type="match status" value="1"/>
</dbReference>
<organism evidence="6 7">
    <name type="scientific">Vibrio amylolyticus</name>
    <dbReference type="NCBI Taxonomy" id="2847292"/>
    <lineage>
        <taxon>Bacteria</taxon>
        <taxon>Pseudomonadati</taxon>
        <taxon>Pseudomonadota</taxon>
        <taxon>Gammaproteobacteria</taxon>
        <taxon>Vibrionales</taxon>
        <taxon>Vibrionaceae</taxon>
        <taxon>Vibrio</taxon>
    </lineage>
</organism>
<dbReference type="Pfam" id="PF03466">
    <property type="entry name" value="LysR_substrate"/>
    <property type="match status" value="1"/>
</dbReference>
<dbReference type="GO" id="GO:0006351">
    <property type="term" value="P:DNA-templated transcription"/>
    <property type="evidence" value="ECO:0007669"/>
    <property type="project" value="TreeGrafter"/>
</dbReference>
<dbReference type="Gene3D" id="3.40.190.10">
    <property type="entry name" value="Periplasmic binding protein-like II"/>
    <property type="match status" value="2"/>
</dbReference>
<dbReference type="PANTHER" id="PTHR30537">
    <property type="entry name" value="HTH-TYPE TRANSCRIPTIONAL REGULATOR"/>
    <property type="match status" value="1"/>
</dbReference>
<comment type="caution">
    <text evidence="6">The sequence shown here is derived from an EMBL/GenBank/DDBJ whole genome shotgun (WGS) entry which is preliminary data.</text>
</comment>
<dbReference type="GO" id="GO:0043565">
    <property type="term" value="F:sequence-specific DNA binding"/>
    <property type="evidence" value="ECO:0007669"/>
    <property type="project" value="TreeGrafter"/>
</dbReference>
<evidence type="ECO:0000256" key="4">
    <source>
        <dbReference type="ARBA" id="ARBA00023163"/>
    </source>
</evidence>
<keyword evidence="3" id="KW-0238">DNA-binding</keyword>
<keyword evidence="7" id="KW-1185">Reference proteome</keyword>
<dbReference type="Proteomes" id="UP001139559">
    <property type="component" value="Unassembled WGS sequence"/>
</dbReference>
<evidence type="ECO:0000313" key="7">
    <source>
        <dbReference type="Proteomes" id="UP001139559"/>
    </source>
</evidence>
<dbReference type="PROSITE" id="PS50931">
    <property type="entry name" value="HTH_LYSR"/>
    <property type="match status" value="1"/>
</dbReference>
<evidence type="ECO:0000256" key="3">
    <source>
        <dbReference type="ARBA" id="ARBA00023125"/>
    </source>
</evidence>
<dbReference type="InterPro" id="IPR036388">
    <property type="entry name" value="WH-like_DNA-bd_sf"/>
</dbReference>